<accession>U5DNP7</accession>
<dbReference type="RefSeq" id="WP_022606809.1">
    <property type="nucleotide sequence ID" value="NZ_ASSJ01000049.1"/>
</dbReference>
<dbReference type="EMBL" id="ASSJ01000049">
    <property type="protein sequence ID" value="ERN41330.1"/>
    <property type="molecule type" value="Genomic_DNA"/>
</dbReference>
<dbReference type="eggNOG" id="ENOG503410Z">
    <property type="taxonomic scope" value="Bacteria"/>
</dbReference>
<evidence type="ECO:0000313" key="3">
    <source>
        <dbReference type="Proteomes" id="UP000016960"/>
    </source>
</evidence>
<dbReference type="Pfam" id="PF19995">
    <property type="entry name" value="iSTAND"/>
    <property type="match status" value="1"/>
</dbReference>
<keyword evidence="3" id="KW-1185">Reference proteome</keyword>
<feature type="domain" description="Inactive STAND" evidence="1">
    <location>
        <begin position="80"/>
        <end position="243"/>
    </location>
</feature>
<dbReference type="Proteomes" id="UP000016960">
    <property type="component" value="Unassembled WGS sequence"/>
</dbReference>
<dbReference type="STRING" id="582515.KR51_00018960"/>
<dbReference type="AlphaFoldDB" id="U5DNP7"/>
<sequence>MTQPQDLRSRELREANVVSQGIERNEGQAIGQVRDGEVVSIGRDSFRCSSGGVIYLIGSGSTAPPGRDARSERLIPPLLPYLADRNDQEYVLKQAVQEKLTQNPTRPLLCFIHGDENQAHDAFLDRLCQVSLPRLLKSLSVGLDVAVKTRHIVWPSGGKHPQQLHERLRTELANAIADDSLASIEYVNQTLADFPGPVVMHTHLNTEDWERPNSKTLLPALIDFWQNWPDLLGGRLVLVCACIGYQREQHWNGFGEWILRPFSTLRRFLKCRRYRKLNGKIRTQLKTLVPTQCTRLTAVVLPELEDLTQSHVQDWARSDDTATFIKRAELEKERLLGEIQRMFEEWEKQTASDKMSMREVGDRLAGFLKQL</sequence>
<evidence type="ECO:0000259" key="1">
    <source>
        <dbReference type="Pfam" id="PF19995"/>
    </source>
</evidence>
<comment type="caution">
    <text evidence="2">The sequence shown here is derived from an EMBL/GenBank/DDBJ whole genome shotgun (WGS) entry which is preliminary data.</text>
</comment>
<dbReference type="InParanoid" id="U5DNP7"/>
<evidence type="ECO:0000313" key="2">
    <source>
        <dbReference type="EMBL" id="ERN41330.1"/>
    </source>
</evidence>
<gene>
    <name evidence="2" type="ORF">KR51_00018960</name>
</gene>
<organism evidence="2 3">
    <name type="scientific">Rubidibacter lacunae KORDI 51-2</name>
    <dbReference type="NCBI Taxonomy" id="582515"/>
    <lineage>
        <taxon>Bacteria</taxon>
        <taxon>Bacillati</taxon>
        <taxon>Cyanobacteriota</taxon>
        <taxon>Cyanophyceae</taxon>
        <taxon>Oscillatoriophycideae</taxon>
        <taxon>Chroococcales</taxon>
        <taxon>Aphanothecaceae</taxon>
        <taxon>Rubidibacter</taxon>
    </lineage>
</organism>
<dbReference type="InterPro" id="IPR045475">
    <property type="entry name" value="iSTAND"/>
</dbReference>
<proteinExistence type="predicted"/>
<name>U5DNP7_9CHRO</name>
<protein>
    <recommendedName>
        <fullName evidence="1">Inactive STAND domain-containing protein</fullName>
    </recommendedName>
</protein>
<reference evidence="2 3" key="1">
    <citation type="submission" date="2013-05" db="EMBL/GenBank/DDBJ databases">
        <title>Draft genome sequence of Rubidibacter lacunae KORDI 51-2.</title>
        <authorList>
            <person name="Choi D.H."/>
            <person name="Noh J.H."/>
            <person name="Kwon K.-K."/>
            <person name="Lee J.-H."/>
            <person name="Ryu J.-Y."/>
        </authorList>
    </citation>
    <scope>NUCLEOTIDE SEQUENCE [LARGE SCALE GENOMIC DNA]</scope>
    <source>
        <strain evidence="2 3">KORDI 51-2</strain>
    </source>
</reference>